<evidence type="ECO:0000313" key="2">
    <source>
        <dbReference type="EMBL" id="MVO90946.1"/>
    </source>
</evidence>
<dbReference type="RefSeq" id="WP_157169857.1">
    <property type="nucleotide sequence ID" value="NZ_WPNZ01000043.1"/>
</dbReference>
<proteinExistence type="predicted"/>
<sequence length="76" mass="8676">MHQRSAVEPVEFLSLWGRALEARIEAEEAVARCRAAREEAARIWDRATAMGLEAARMREQATATRERWRSHGMIAP</sequence>
<gene>
    <name evidence="2" type="ORF">GPA10_40965</name>
</gene>
<dbReference type="EMBL" id="WPNZ01000043">
    <property type="protein sequence ID" value="MVO90946.1"/>
    <property type="molecule type" value="Genomic_DNA"/>
</dbReference>
<feature type="compositionally biased region" description="Basic and acidic residues" evidence="1">
    <location>
        <begin position="56"/>
        <end position="69"/>
    </location>
</feature>
<keyword evidence="3" id="KW-1185">Reference proteome</keyword>
<protein>
    <submittedName>
        <fullName evidence="2">Uncharacterized protein</fullName>
    </submittedName>
</protein>
<comment type="caution">
    <text evidence="2">The sequence shown here is derived from an EMBL/GenBank/DDBJ whole genome shotgun (WGS) entry which is preliminary data.</text>
</comment>
<reference evidence="2 3" key="1">
    <citation type="submission" date="2019-11" db="EMBL/GenBank/DDBJ databases">
        <title>Streptomyces typhae sp. nov., a novel endophytic actinomycete isolated from the root of cattail pollen (Typha angustifolia L.).</title>
        <authorList>
            <person name="Peng C."/>
        </authorList>
    </citation>
    <scope>NUCLEOTIDE SEQUENCE [LARGE SCALE GENOMIC DNA]</scope>
    <source>
        <strain evidence="3">p1417</strain>
    </source>
</reference>
<evidence type="ECO:0000256" key="1">
    <source>
        <dbReference type="SAM" id="MobiDB-lite"/>
    </source>
</evidence>
<dbReference type="Proteomes" id="UP000483802">
    <property type="component" value="Unassembled WGS sequence"/>
</dbReference>
<accession>A0A6L6XAZ1</accession>
<name>A0A6L6XAZ1_9ACTN</name>
<organism evidence="2 3">
    <name type="scientific">Streptomyces typhae</name>
    <dbReference type="NCBI Taxonomy" id="2681492"/>
    <lineage>
        <taxon>Bacteria</taxon>
        <taxon>Bacillati</taxon>
        <taxon>Actinomycetota</taxon>
        <taxon>Actinomycetes</taxon>
        <taxon>Kitasatosporales</taxon>
        <taxon>Streptomycetaceae</taxon>
        <taxon>Streptomyces</taxon>
    </lineage>
</organism>
<feature type="region of interest" description="Disordered" evidence="1">
    <location>
        <begin position="56"/>
        <end position="76"/>
    </location>
</feature>
<evidence type="ECO:0000313" key="3">
    <source>
        <dbReference type="Proteomes" id="UP000483802"/>
    </source>
</evidence>
<dbReference type="AlphaFoldDB" id="A0A6L6XAZ1"/>